<reference evidence="2" key="1">
    <citation type="submission" date="2023-01" db="EMBL/GenBank/DDBJ databases">
        <title>The growth and conidiation of Purpureocillium lavendulum are regulated by nitrogen source and histone H3K14 acetylation.</title>
        <authorList>
            <person name="Tang P."/>
            <person name="Han J."/>
            <person name="Zhang C."/>
            <person name="Tang P."/>
            <person name="Qi F."/>
            <person name="Zhang K."/>
            <person name="Liang L."/>
        </authorList>
    </citation>
    <scope>NUCLEOTIDE SEQUENCE</scope>
    <source>
        <strain evidence="2">YMF1.00683</strain>
    </source>
</reference>
<evidence type="ECO:0000313" key="3">
    <source>
        <dbReference type="Proteomes" id="UP001163105"/>
    </source>
</evidence>
<feature type="compositionally biased region" description="Polar residues" evidence="1">
    <location>
        <begin position="76"/>
        <end position="86"/>
    </location>
</feature>
<organism evidence="2 3">
    <name type="scientific">Purpureocillium lavendulum</name>
    <dbReference type="NCBI Taxonomy" id="1247861"/>
    <lineage>
        <taxon>Eukaryota</taxon>
        <taxon>Fungi</taxon>
        <taxon>Dikarya</taxon>
        <taxon>Ascomycota</taxon>
        <taxon>Pezizomycotina</taxon>
        <taxon>Sordariomycetes</taxon>
        <taxon>Hypocreomycetidae</taxon>
        <taxon>Hypocreales</taxon>
        <taxon>Ophiocordycipitaceae</taxon>
        <taxon>Purpureocillium</taxon>
    </lineage>
</organism>
<feature type="region of interest" description="Disordered" evidence="1">
    <location>
        <begin position="59"/>
        <end position="102"/>
    </location>
</feature>
<evidence type="ECO:0000313" key="2">
    <source>
        <dbReference type="EMBL" id="KAJ6436092.1"/>
    </source>
</evidence>
<dbReference type="EMBL" id="JAQHRD010000031">
    <property type="protein sequence ID" value="KAJ6436092.1"/>
    <property type="molecule type" value="Genomic_DNA"/>
</dbReference>
<comment type="caution">
    <text evidence="2">The sequence shown here is derived from an EMBL/GenBank/DDBJ whole genome shotgun (WGS) entry which is preliminary data.</text>
</comment>
<accession>A0AB34FB87</accession>
<protein>
    <submittedName>
        <fullName evidence="2">TPR domain protein</fullName>
    </submittedName>
</protein>
<keyword evidence="3" id="KW-1185">Reference proteome</keyword>
<gene>
    <name evidence="2" type="ORF">O9K51_11366</name>
</gene>
<name>A0AB34FB87_9HYPO</name>
<sequence>MLRLVIEPIKVRLVNTDKEGYTWLFRPEVAHLFRKNFSQYGDSAFKELCAGIGVSFEAAPSSSTPHVGIGKGRESALSTSRQQQEVRSTDAATGEEATRSDQVAPLQKISQLEEQLSVAEAKERRGMVERIIAGEILLSKCMYVLASMPTSILELRDEIRDAIGRDAFDTS</sequence>
<proteinExistence type="predicted"/>
<evidence type="ECO:0000256" key="1">
    <source>
        <dbReference type="SAM" id="MobiDB-lite"/>
    </source>
</evidence>
<dbReference type="Proteomes" id="UP001163105">
    <property type="component" value="Unassembled WGS sequence"/>
</dbReference>
<dbReference type="AlphaFoldDB" id="A0AB34FB87"/>